<feature type="domain" description="HTH tetR-type" evidence="5">
    <location>
        <begin position="9"/>
        <end position="69"/>
    </location>
</feature>
<proteinExistence type="predicted"/>
<reference evidence="7" key="1">
    <citation type="journal article" date="2019" name="Int. J. Syst. Evol. Microbiol.">
        <title>The Global Catalogue of Microorganisms (GCM) 10K type strain sequencing project: providing services to taxonomists for standard genome sequencing and annotation.</title>
        <authorList>
            <consortium name="The Broad Institute Genomics Platform"/>
            <consortium name="The Broad Institute Genome Sequencing Center for Infectious Disease"/>
            <person name="Wu L."/>
            <person name="Ma J."/>
        </authorList>
    </citation>
    <scope>NUCLEOTIDE SEQUENCE [LARGE SCALE GENOMIC DNA]</scope>
    <source>
        <strain evidence="7">JCM 17939</strain>
    </source>
</reference>
<dbReference type="InterPro" id="IPR001647">
    <property type="entry name" value="HTH_TetR"/>
</dbReference>
<dbReference type="Gene3D" id="1.10.357.10">
    <property type="entry name" value="Tetracycline Repressor, domain 2"/>
    <property type="match status" value="1"/>
</dbReference>
<dbReference type="PANTHER" id="PTHR47506">
    <property type="entry name" value="TRANSCRIPTIONAL REGULATORY PROTEIN"/>
    <property type="match status" value="1"/>
</dbReference>
<accession>A0ABP8UT77</accession>
<evidence type="ECO:0000256" key="2">
    <source>
        <dbReference type="ARBA" id="ARBA00023125"/>
    </source>
</evidence>
<keyword evidence="2 4" id="KW-0238">DNA-binding</keyword>
<dbReference type="Proteomes" id="UP001501442">
    <property type="component" value="Unassembled WGS sequence"/>
</dbReference>
<keyword evidence="7" id="KW-1185">Reference proteome</keyword>
<keyword evidence="1" id="KW-0805">Transcription regulation</keyword>
<name>A0ABP8UT77_9ACTN</name>
<evidence type="ECO:0000313" key="6">
    <source>
        <dbReference type="EMBL" id="GAA4637500.1"/>
    </source>
</evidence>
<evidence type="ECO:0000256" key="1">
    <source>
        <dbReference type="ARBA" id="ARBA00023015"/>
    </source>
</evidence>
<evidence type="ECO:0000256" key="4">
    <source>
        <dbReference type="PROSITE-ProRule" id="PRU00335"/>
    </source>
</evidence>
<dbReference type="RefSeq" id="WP_345440606.1">
    <property type="nucleotide sequence ID" value="NZ_BAABHK010000020.1"/>
</dbReference>
<dbReference type="Pfam" id="PF21351">
    <property type="entry name" value="TetR_C_41"/>
    <property type="match status" value="1"/>
</dbReference>
<sequence>MSRKVEQGEVTRAALVDAAVALFTEKGYADTSTAEIVRRADVTRGALYHHFADKEELFRAAHEAVEKDIFERVRTAAEKTEGGAVERLKAGVDAFLDSCLEPVVRRVLLTEGPLVLGWERSLTFDNPYCSRRLLRAAVGELRPGEEPEPLAHLLYGALLQAGLVVAADRERRAVMGRSLSDLIDTLFEG</sequence>
<dbReference type="PRINTS" id="PR00455">
    <property type="entry name" value="HTHTETR"/>
</dbReference>
<evidence type="ECO:0000259" key="5">
    <source>
        <dbReference type="PROSITE" id="PS50977"/>
    </source>
</evidence>
<dbReference type="EMBL" id="BAABHK010000020">
    <property type="protein sequence ID" value="GAA4637500.1"/>
    <property type="molecule type" value="Genomic_DNA"/>
</dbReference>
<dbReference type="PROSITE" id="PS01081">
    <property type="entry name" value="HTH_TETR_1"/>
    <property type="match status" value="1"/>
</dbReference>
<dbReference type="Pfam" id="PF00440">
    <property type="entry name" value="TetR_N"/>
    <property type="match status" value="1"/>
</dbReference>
<evidence type="ECO:0000256" key="3">
    <source>
        <dbReference type="ARBA" id="ARBA00023163"/>
    </source>
</evidence>
<dbReference type="InterPro" id="IPR009057">
    <property type="entry name" value="Homeodomain-like_sf"/>
</dbReference>
<keyword evidence="3" id="KW-0804">Transcription</keyword>
<evidence type="ECO:0000313" key="7">
    <source>
        <dbReference type="Proteomes" id="UP001501442"/>
    </source>
</evidence>
<feature type="DNA-binding region" description="H-T-H motif" evidence="4">
    <location>
        <begin position="32"/>
        <end position="51"/>
    </location>
</feature>
<dbReference type="PANTHER" id="PTHR47506:SF3">
    <property type="entry name" value="HTH-TYPE TRANSCRIPTIONAL REGULATOR LMRA"/>
    <property type="match status" value="1"/>
</dbReference>
<organism evidence="6 7">
    <name type="scientific">Actinoallomurus vinaceus</name>
    <dbReference type="NCBI Taxonomy" id="1080074"/>
    <lineage>
        <taxon>Bacteria</taxon>
        <taxon>Bacillati</taxon>
        <taxon>Actinomycetota</taxon>
        <taxon>Actinomycetes</taxon>
        <taxon>Streptosporangiales</taxon>
        <taxon>Thermomonosporaceae</taxon>
        <taxon>Actinoallomurus</taxon>
    </lineage>
</organism>
<dbReference type="InterPro" id="IPR023772">
    <property type="entry name" value="DNA-bd_HTH_TetR-type_CS"/>
</dbReference>
<comment type="caution">
    <text evidence="6">The sequence shown here is derived from an EMBL/GenBank/DDBJ whole genome shotgun (WGS) entry which is preliminary data.</text>
</comment>
<gene>
    <name evidence="6" type="ORF">GCM10023196_091530</name>
</gene>
<dbReference type="PROSITE" id="PS50977">
    <property type="entry name" value="HTH_TETR_2"/>
    <property type="match status" value="1"/>
</dbReference>
<dbReference type="InterPro" id="IPR049484">
    <property type="entry name" value="Rv0078-like_C"/>
</dbReference>
<protein>
    <submittedName>
        <fullName evidence="6">TetR/AcrR family transcriptional regulator</fullName>
    </submittedName>
</protein>
<dbReference type="SUPFAM" id="SSF46689">
    <property type="entry name" value="Homeodomain-like"/>
    <property type="match status" value="1"/>
</dbReference>